<reference evidence="1" key="1">
    <citation type="submission" date="2021-10" db="EMBL/GenBank/DDBJ databases">
        <title>Tropical sea cucumber genome reveals ecological adaptation and Cuvierian tubules defense mechanism.</title>
        <authorList>
            <person name="Chen T."/>
        </authorList>
    </citation>
    <scope>NUCLEOTIDE SEQUENCE</scope>
    <source>
        <strain evidence="1">Nanhai2018</strain>
        <tissue evidence="1">Muscle</tissue>
    </source>
</reference>
<keyword evidence="2" id="KW-1185">Reference proteome</keyword>
<accession>A0A9Q1BZD6</accession>
<sequence length="83" mass="9483">MVTYNQPVERGKIDDEVIVLVKDEDWPSIYSVIWRLGSVEESLLAPPKTKTDILQESNALLQISRESSNFQLAKAQTQRIVPR</sequence>
<name>A0A9Q1BZD6_HOLLE</name>
<comment type="caution">
    <text evidence="1">The sequence shown here is derived from an EMBL/GenBank/DDBJ whole genome shotgun (WGS) entry which is preliminary data.</text>
</comment>
<proteinExistence type="predicted"/>
<evidence type="ECO:0000313" key="1">
    <source>
        <dbReference type="EMBL" id="KAJ8035702.1"/>
    </source>
</evidence>
<dbReference type="Proteomes" id="UP001152320">
    <property type="component" value="Chromosome 9"/>
</dbReference>
<evidence type="ECO:0000313" key="2">
    <source>
        <dbReference type="Proteomes" id="UP001152320"/>
    </source>
</evidence>
<organism evidence="1 2">
    <name type="scientific">Holothuria leucospilota</name>
    <name type="common">Black long sea cucumber</name>
    <name type="synonym">Mertensiothuria leucospilota</name>
    <dbReference type="NCBI Taxonomy" id="206669"/>
    <lineage>
        <taxon>Eukaryota</taxon>
        <taxon>Metazoa</taxon>
        <taxon>Echinodermata</taxon>
        <taxon>Eleutherozoa</taxon>
        <taxon>Echinozoa</taxon>
        <taxon>Holothuroidea</taxon>
        <taxon>Aspidochirotacea</taxon>
        <taxon>Aspidochirotida</taxon>
        <taxon>Holothuriidae</taxon>
        <taxon>Holothuria</taxon>
    </lineage>
</organism>
<protein>
    <submittedName>
        <fullName evidence="1">Uncharacterized protein</fullName>
    </submittedName>
</protein>
<gene>
    <name evidence="1" type="ORF">HOLleu_19460</name>
</gene>
<dbReference type="AlphaFoldDB" id="A0A9Q1BZD6"/>
<dbReference type="EMBL" id="JAIZAY010000009">
    <property type="protein sequence ID" value="KAJ8035702.1"/>
    <property type="molecule type" value="Genomic_DNA"/>
</dbReference>